<feature type="transmembrane region" description="Helical" evidence="6">
    <location>
        <begin position="6"/>
        <end position="34"/>
    </location>
</feature>
<dbReference type="GO" id="GO:0046873">
    <property type="term" value="F:metal ion transmembrane transporter activity"/>
    <property type="evidence" value="ECO:0007669"/>
    <property type="project" value="InterPro"/>
</dbReference>
<sequence>MAGYYLFLQLGCAFGLLAVTAFFGFIPLWLLEFLRKKGKDQSESGWLSYLSCFSGGVFMATCFLDVIPHVSENYQKMIEDYGVEYPVPLFQVFICCGFFFVYFIEEITGLIFGAGEHGHSHGHGHSHAGPIHVDTKEEKVTKQVLLEDGTGAELTIPVDNRLLNRHSLVVEEAAPWVVSDEKSNFLKSLTFAAAMSFHSLLEGFALGVQDSQTAIITLFLSLLLHKSIESFSVGLQISRSNSNKKKTVIFTILVYAFMTPLGSVLGSVLQNVGGPSFTKQFVIVLLESAAAGTFIYVTFLEILAAEKNNRFNSLKQLAAILFGFILILMLQILFGHEAHGHAHGDPASSDHGPSINPIPSDSSFLVSSPAI</sequence>
<proteinExistence type="predicted"/>
<dbReference type="PANTHER" id="PTHR11040:SF74">
    <property type="entry name" value="ZINC TRANSPORTER ZIP3"/>
    <property type="match status" value="1"/>
</dbReference>
<evidence type="ECO:0000313" key="7">
    <source>
        <dbReference type="EMBL" id="UMM30058.1"/>
    </source>
</evidence>
<evidence type="ECO:0000256" key="5">
    <source>
        <dbReference type="SAM" id="MobiDB-lite"/>
    </source>
</evidence>
<feature type="compositionally biased region" description="Polar residues" evidence="5">
    <location>
        <begin position="357"/>
        <end position="371"/>
    </location>
</feature>
<dbReference type="EMBL" id="CP092623">
    <property type="protein sequence ID" value="UMM30058.1"/>
    <property type="molecule type" value="Genomic_DNA"/>
</dbReference>
<dbReference type="PANTHER" id="PTHR11040">
    <property type="entry name" value="ZINC/IRON TRANSPORTER"/>
    <property type="match status" value="1"/>
</dbReference>
<keyword evidence="4 6" id="KW-0472">Membrane</keyword>
<dbReference type="AlphaFoldDB" id="A0AAE9EV27"/>
<keyword evidence="8" id="KW-1185">Reference proteome</keyword>
<organism evidence="7 8">
    <name type="scientific">Caenorhabditis briggsae</name>
    <dbReference type="NCBI Taxonomy" id="6238"/>
    <lineage>
        <taxon>Eukaryota</taxon>
        <taxon>Metazoa</taxon>
        <taxon>Ecdysozoa</taxon>
        <taxon>Nematoda</taxon>
        <taxon>Chromadorea</taxon>
        <taxon>Rhabditida</taxon>
        <taxon>Rhabditina</taxon>
        <taxon>Rhabditomorpha</taxon>
        <taxon>Rhabditoidea</taxon>
        <taxon>Rhabditidae</taxon>
        <taxon>Peloderinae</taxon>
        <taxon>Caenorhabditis</taxon>
    </lineage>
</organism>
<gene>
    <name evidence="7" type="ORF">L5515_012107</name>
</gene>
<reference evidence="7 8" key="1">
    <citation type="submission" date="2022-04" db="EMBL/GenBank/DDBJ databases">
        <title>Chromosome-level reference genomes for two strains of Caenorhabditis briggsae: an improved platform for comparative genomics.</title>
        <authorList>
            <person name="Stevens L."/>
            <person name="Andersen E."/>
        </authorList>
    </citation>
    <scope>NUCLEOTIDE SEQUENCE [LARGE SCALE GENOMIC DNA]</scope>
    <source>
        <strain evidence="7">VX34</strain>
        <tissue evidence="7">Whole-organism</tissue>
    </source>
</reference>
<feature type="transmembrane region" description="Helical" evidence="6">
    <location>
        <begin position="317"/>
        <end position="334"/>
    </location>
</feature>
<accession>A0AAE9EV27</accession>
<dbReference type="Pfam" id="PF02535">
    <property type="entry name" value="Zip"/>
    <property type="match status" value="1"/>
</dbReference>
<feature type="transmembrane region" description="Helical" evidence="6">
    <location>
        <begin position="46"/>
        <end position="67"/>
    </location>
</feature>
<evidence type="ECO:0000256" key="4">
    <source>
        <dbReference type="ARBA" id="ARBA00023136"/>
    </source>
</evidence>
<feature type="region of interest" description="Disordered" evidence="5">
    <location>
        <begin position="344"/>
        <end position="371"/>
    </location>
</feature>
<dbReference type="Proteomes" id="UP000829354">
    <property type="component" value="Chromosome IV"/>
</dbReference>
<evidence type="ECO:0000256" key="2">
    <source>
        <dbReference type="ARBA" id="ARBA00022692"/>
    </source>
</evidence>
<keyword evidence="3 6" id="KW-1133">Transmembrane helix</keyword>
<protein>
    <submittedName>
        <fullName evidence="7">Uncharacterized protein</fullName>
    </submittedName>
</protein>
<dbReference type="GO" id="GO:0016020">
    <property type="term" value="C:membrane"/>
    <property type="evidence" value="ECO:0007669"/>
    <property type="project" value="UniProtKB-SubCell"/>
</dbReference>
<name>A0AAE9EV27_CAEBR</name>
<dbReference type="InterPro" id="IPR003689">
    <property type="entry name" value="ZIP"/>
</dbReference>
<feature type="transmembrane region" description="Helical" evidence="6">
    <location>
        <begin position="247"/>
        <end position="269"/>
    </location>
</feature>
<evidence type="ECO:0000256" key="3">
    <source>
        <dbReference type="ARBA" id="ARBA00022989"/>
    </source>
</evidence>
<evidence type="ECO:0000256" key="6">
    <source>
        <dbReference type="SAM" id="Phobius"/>
    </source>
</evidence>
<comment type="subcellular location">
    <subcellularLocation>
        <location evidence="1">Membrane</location>
        <topology evidence="1">Multi-pass membrane protein</topology>
    </subcellularLocation>
</comment>
<dbReference type="GO" id="GO:0006829">
    <property type="term" value="P:zinc ion transport"/>
    <property type="evidence" value="ECO:0007669"/>
    <property type="project" value="UniProtKB-ARBA"/>
</dbReference>
<feature type="transmembrane region" description="Helical" evidence="6">
    <location>
        <begin position="281"/>
        <end position="305"/>
    </location>
</feature>
<evidence type="ECO:0000256" key="1">
    <source>
        <dbReference type="ARBA" id="ARBA00004141"/>
    </source>
</evidence>
<keyword evidence="2 6" id="KW-0812">Transmembrane</keyword>
<evidence type="ECO:0000313" key="8">
    <source>
        <dbReference type="Proteomes" id="UP000829354"/>
    </source>
</evidence>
<feature type="transmembrane region" description="Helical" evidence="6">
    <location>
        <begin position="87"/>
        <end position="104"/>
    </location>
</feature>